<dbReference type="AlphaFoldDB" id="A0A4Y8LP09"/>
<accession>A0A4Y8LP09</accession>
<comment type="caution">
    <text evidence="1">The sequence shown here is derived from an EMBL/GenBank/DDBJ whole genome shotgun (WGS) entry which is preliminary data.</text>
</comment>
<evidence type="ECO:0000313" key="2">
    <source>
        <dbReference type="Proteomes" id="UP000297900"/>
    </source>
</evidence>
<dbReference type="RefSeq" id="WP_135154667.1">
    <property type="nucleotide sequence ID" value="NZ_SOMN01000072.1"/>
</dbReference>
<name>A0A4Y8LP09_9BACL</name>
<proteinExistence type="predicted"/>
<protein>
    <submittedName>
        <fullName evidence="1">Uncharacterized protein</fullName>
    </submittedName>
</protein>
<dbReference type="Proteomes" id="UP000297900">
    <property type="component" value="Unassembled WGS sequence"/>
</dbReference>
<reference evidence="1 2" key="1">
    <citation type="submission" date="2019-03" db="EMBL/GenBank/DDBJ databases">
        <title>Cohnella endophytica sp. nov., a novel endophytic bacterium isolated from bark of Sonneratia apetala.</title>
        <authorList>
            <person name="Tuo L."/>
        </authorList>
    </citation>
    <scope>NUCLEOTIDE SEQUENCE [LARGE SCALE GENOMIC DNA]</scope>
    <source>
        <strain evidence="1 2">CCTCC AB 208254</strain>
    </source>
</reference>
<evidence type="ECO:0000313" key="1">
    <source>
        <dbReference type="EMBL" id="TFE19335.1"/>
    </source>
</evidence>
<organism evidence="1 2">
    <name type="scientific">Cohnella luojiensis</name>
    <dbReference type="NCBI Taxonomy" id="652876"/>
    <lineage>
        <taxon>Bacteria</taxon>
        <taxon>Bacillati</taxon>
        <taxon>Bacillota</taxon>
        <taxon>Bacilli</taxon>
        <taxon>Bacillales</taxon>
        <taxon>Paenibacillaceae</taxon>
        <taxon>Cohnella</taxon>
    </lineage>
</organism>
<keyword evidence="2" id="KW-1185">Reference proteome</keyword>
<gene>
    <name evidence="1" type="ORF">E2980_23515</name>
</gene>
<sequence length="78" mass="9248">MNVIFSEYGIEIIQRDGKQFINFDACEIVVEIIEIEITEEESQKAQKSEKDAYEVIIKLQNEKKPFRKSSIKFEQKFD</sequence>
<dbReference type="EMBL" id="SOMN01000072">
    <property type="protein sequence ID" value="TFE19335.1"/>
    <property type="molecule type" value="Genomic_DNA"/>
</dbReference>